<dbReference type="WBParaSite" id="PSAMB.scaffold990size37562.g10170.t1">
    <property type="protein sequence ID" value="PSAMB.scaffold990size37562.g10170.t1"/>
    <property type="gene ID" value="PSAMB.scaffold990size37562.g10170"/>
</dbReference>
<organism evidence="2 3">
    <name type="scientific">Plectus sambesii</name>
    <dbReference type="NCBI Taxonomy" id="2011161"/>
    <lineage>
        <taxon>Eukaryota</taxon>
        <taxon>Metazoa</taxon>
        <taxon>Ecdysozoa</taxon>
        <taxon>Nematoda</taxon>
        <taxon>Chromadorea</taxon>
        <taxon>Plectida</taxon>
        <taxon>Plectina</taxon>
        <taxon>Plectoidea</taxon>
        <taxon>Plectidae</taxon>
        <taxon>Plectus</taxon>
    </lineage>
</organism>
<feature type="compositionally biased region" description="Basic and acidic residues" evidence="1">
    <location>
        <begin position="146"/>
        <end position="155"/>
    </location>
</feature>
<dbReference type="Proteomes" id="UP000887566">
    <property type="component" value="Unplaced"/>
</dbReference>
<evidence type="ECO:0000313" key="2">
    <source>
        <dbReference type="Proteomes" id="UP000887566"/>
    </source>
</evidence>
<feature type="region of interest" description="Disordered" evidence="1">
    <location>
        <begin position="134"/>
        <end position="155"/>
    </location>
</feature>
<evidence type="ECO:0000256" key="1">
    <source>
        <dbReference type="SAM" id="MobiDB-lite"/>
    </source>
</evidence>
<accession>A0A914XP87</accession>
<protein>
    <submittedName>
        <fullName evidence="3">Uncharacterized protein</fullName>
    </submittedName>
</protein>
<sequence length="155" mass="17127">MSKIKLRFRKRDAVGDYVDPTESALIRFDASASCDRRRRRLVVVVCVPMDPARSGTWRTRARGGRSLAQFARLFDGRADSGVIRFSASPSASSVFRRGATHAQPAGDSVANKGRIEGRPIGNFPIGGLIERSRPVSSATIRRDRRRDRCPLSEAI</sequence>
<keyword evidence="2" id="KW-1185">Reference proteome</keyword>
<dbReference type="AlphaFoldDB" id="A0A914XP87"/>
<proteinExistence type="predicted"/>
<name>A0A914XP87_9BILA</name>
<evidence type="ECO:0000313" key="3">
    <source>
        <dbReference type="WBParaSite" id="PSAMB.scaffold990size37562.g10170.t1"/>
    </source>
</evidence>
<reference evidence="3" key="1">
    <citation type="submission" date="2022-11" db="UniProtKB">
        <authorList>
            <consortium name="WormBaseParasite"/>
        </authorList>
    </citation>
    <scope>IDENTIFICATION</scope>
</reference>